<protein>
    <submittedName>
        <fullName evidence="3">Uncharacterized protein</fullName>
    </submittedName>
</protein>
<dbReference type="AlphaFoldDB" id="A0AAV3A257"/>
<dbReference type="EMBL" id="DYDO01000008">
    <property type="protein sequence ID" value="DBA19025.1"/>
    <property type="molecule type" value="Genomic_DNA"/>
</dbReference>
<proteinExistence type="predicted"/>
<reference evidence="3" key="1">
    <citation type="thesis" date="2020" institute="ProQuest LLC" country="789 East Eisenhower Parkway, Ann Arbor, MI, USA">
        <title>Comparative Genomics and Chromosome Evolution.</title>
        <authorList>
            <person name="Mudd A.B."/>
        </authorList>
    </citation>
    <scope>NUCLEOTIDE SEQUENCE</scope>
    <source>
        <strain evidence="3">1538</strain>
        <tissue evidence="3">Blood</tissue>
    </source>
</reference>
<evidence type="ECO:0000313" key="3">
    <source>
        <dbReference type="EMBL" id="DBA19025.1"/>
    </source>
</evidence>
<comment type="caution">
    <text evidence="3">The sequence shown here is derived from an EMBL/GenBank/DDBJ whole genome shotgun (WGS) entry which is preliminary data.</text>
</comment>
<dbReference type="Gene3D" id="4.10.400.20">
    <property type="match status" value="1"/>
</dbReference>
<dbReference type="Pfam" id="PF12191">
    <property type="entry name" value="stn_TNFRSF12A"/>
    <property type="match status" value="1"/>
</dbReference>
<keyword evidence="1" id="KW-0472">Membrane</keyword>
<keyword evidence="1" id="KW-0812">Transmembrane</keyword>
<name>A0AAV3A257_PYXAD</name>
<sequence>MKSWNFMKSFLLLLLVEFSRQEATDRVCDKGFRWSNDLDKCKDCNLCEISSKDDFCQTCDISDKQVDFPLLWVIIAVAAAAFTITFVITLTIYLIHCRRKNKFTTPIEETGSHSAEELLIH</sequence>
<keyword evidence="1" id="KW-1133">Transmembrane helix</keyword>
<dbReference type="GO" id="GO:0005886">
    <property type="term" value="C:plasma membrane"/>
    <property type="evidence" value="ECO:0007669"/>
    <property type="project" value="InterPro"/>
</dbReference>
<dbReference type="PANTHER" id="PTHR32037">
    <property type="entry name" value="TUMOR NECROSIS FACTOR RECEPTOR SUPERFAMILY MEMBER 12A"/>
    <property type="match status" value="1"/>
</dbReference>
<evidence type="ECO:0000256" key="1">
    <source>
        <dbReference type="SAM" id="Phobius"/>
    </source>
</evidence>
<dbReference type="PANTHER" id="PTHR32037:SF2">
    <property type="entry name" value="TUMOR NECROSIS FACTOR RECEPTOR SUPERFAMILY MEMBER 12A"/>
    <property type="match status" value="1"/>
</dbReference>
<feature type="chain" id="PRO_5043977088" evidence="2">
    <location>
        <begin position="22"/>
        <end position="121"/>
    </location>
</feature>
<dbReference type="Proteomes" id="UP001181693">
    <property type="component" value="Unassembled WGS sequence"/>
</dbReference>
<feature type="signal peptide" evidence="2">
    <location>
        <begin position="1"/>
        <end position="21"/>
    </location>
</feature>
<evidence type="ECO:0000256" key="2">
    <source>
        <dbReference type="SAM" id="SignalP"/>
    </source>
</evidence>
<dbReference type="InterPro" id="IPR022316">
    <property type="entry name" value="TNFR_12"/>
</dbReference>
<evidence type="ECO:0000313" key="4">
    <source>
        <dbReference type="Proteomes" id="UP001181693"/>
    </source>
</evidence>
<feature type="transmembrane region" description="Helical" evidence="1">
    <location>
        <begin position="70"/>
        <end position="95"/>
    </location>
</feature>
<gene>
    <name evidence="3" type="ORF">GDO54_014907</name>
</gene>
<dbReference type="PRINTS" id="PR01962">
    <property type="entry name" value="TNFACTORR12"/>
</dbReference>
<accession>A0AAV3A257</accession>
<organism evidence="3 4">
    <name type="scientific">Pyxicephalus adspersus</name>
    <name type="common">African bullfrog</name>
    <dbReference type="NCBI Taxonomy" id="30357"/>
    <lineage>
        <taxon>Eukaryota</taxon>
        <taxon>Metazoa</taxon>
        <taxon>Chordata</taxon>
        <taxon>Craniata</taxon>
        <taxon>Vertebrata</taxon>
        <taxon>Euteleostomi</taxon>
        <taxon>Amphibia</taxon>
        <taxon>Batrachia</taxon>
        <taxon>Anura</taxon>
        <taxon>Neobatrachia</taxon>
        <taxon>Ranoidea</taxon>
        <taxon>Pyxicephalidae</taxon>
        <taxon>Pyxicephalinae</taxon>
        <taxon>Pyxicephalus</taxon>
    </lineage>
</organism>
<keyword evidence="2" id="KW-0732">Signal</keyword>
<dbReference type="GO" id="GO:2001238">
    <property type="term" value="P:positive regulation of extrinsic apoptotic signaling pathway"/>
    <property type="evidence" value="ECO:0007669"/>
    <property type="project" value="TreeGrafter"/>
</dbReference>
<keyword evidence="4" id="KW-1185">Reference proteome</keyword>